<reference evidence="1 2" key="1">
    <citation type="submission" date="2013-10" db="EMBL/GenBank/DDBJ databases">
        <title>Salinisphaera japonica YTM-1 Genome Sequencing.</title>
        <authorList>
            <person name="Lai Q."/>
            <person name="Li C."/>
            <person name="Shao Z."/>
        </authorList>
    </citation>
    <scope>NUCLEOTIDE SEQUENCE [LARGE SCALE GENOMIC DNA]</scope>
    <source>
        <strain evidence="1 2">YTM-1</strain>
    </source>
</reference>
<dbReference type="AlphaFoldDB" id="A0A423PHD9"/>
<comment type="caution">
    <text evidence="1">The sequence shown here is derived from an EMBL/GenBank/DDBJ whole genome shotgun (WGS) entry which is preliminary data.</text>
</comment>
<protein>
    <submittedName>
        <fullName evidence="1">Uncharacterized protein</fullName>
    </submittedName>
</protein>
<proteinExistence type="predicted"/>
<sequence>MVAAPGGPPEQRRIAEVLYRLREGPDSCMICEAPF</sequence>
<gene>
    <name evidence="1" type="ORF">SAJA_13855</name>
</gene>
<dbReference type="EMBL" id="AYKG01000056">
    <property type="protein sequence ID" value="ROO24896.1"/>
    <property type="molecule type" value="Genomic_DNA"/>
</dbReference>
<name>A0A423PHD9_9GAMM</name>
<dbReference type="InParanoid" id="A0A423PHD9"/>
<evidence type="ECO:0000313" key="2">
    <source>
        <dbReference type="Proteomes" id="UP000285310"/>
    </source>
</evidence>
<dbReference type="Proteomes" id="UP000285310">
    <property type="component" value="Unassembled WGS sequence"/>
</dbReference>
<keyword evidence="2" id="KW-1185">Reference proteome</keyword>
<accession>A0A423PHD9</accession>
<evidence type="ECO:0000313" key="1">
    <source>
        <dbReference type="EMBL" id="ROO24896.1"/>
    </source>
</evidence>
<organism evidence="1 2">
    <name type="scientific">Salinisphaera japonica YTM-1</name>
    <dbReference type="NCBI Taxonomy" id="1209778"/>
    <lineage>
        <taxon>Bacteria</taxon>
        <taxon>Pseudomonadati</taxon>
        <taxon>Pseudomonadota</taxon>
        <taxon>Gammaproteobacteria</taxon>
        <taxon>Salinisphaerales</taxon>
        <taxon>Salinisphaeraceae</taxon>
        <taxon>Salinisphaera</taxon>
    </lineage>
</organism>